<gene>
    <name evidence="2" type="ORF">CONCODRAFT_18715</name>
</gene>
<reference evidence="2 3" key="1">
    <citation type="journal article" date="2015" name="Genome Biol. Evol.">
        <title>Phylogenomic analyses indicate that early fungi evolved digesting cell walls of algal ancestors of land plants.</title>
        <authorList>
            <person name="Chang Y."/>
            <person name="Wang S."/>
            <person name="Sekimoto S."/>
            <person name="Aerts A.L."/>
            <person name="Choi C."/>
            <person name="Clum A."/>
            <person name="LaButti K.M."/>
            <person name="Lindquist E.A."/>
            <person name="Yee Ngan C."/>
            <person name="Ohm R.A."/>
            <person name="Salamov A.A."/>
            <person name="Grigoriev I.V."/>
            <person name="Spatafora J.W."/>
            <person name="Berbee M.L."/>
        </authorList>
    </citation>
    <scope>NUCLEOTIDE SEQUENCE [LARGE SCALE GENOMIC DNA]</scope>
    <source>
        <strain evidence="2 3">NRRL 28638</strain>
    </source>
</reference>
<dbReference type="InterPro" id="IPR050983">
    <property type="entry name" value="GST_Omega/HSP26"/>
</dbReference>
<dbReference type="Gene3D" id="3.40.30.10">
    <property type="entry name" value="Glutaredoxin"/>
    <property type="match status" value="1"/>
</dbReference>
<dbReference type="InterPro" id="IPR054416">
    <property type="entry name" value="GST_UstS-like_C"/>
</dbReference>
<dbReference type="InterPro" id="IPR004045">
    <property type="entry name" value="Glutathione_S-Trfase_N"/>
</dbReference>
<dbReference type="OrthoDB" id="4951845at2759"/>
<dbReference type="PANTHER" id="PTHR43968:SF6">
    <property type="entry name" value="GLUTATHIONE S-TRANSFERASE OMEGA"/>
    <property type="match status" value="1"/>
</dbReference>
<dbReference type="Gene3D" id="1.20.1050.10">
    <property type="match status" value="1"/>
</dbReference>
<proteinExistence type="predicted"/>
<dbReference type="PROSITE" id="PS50404">
    <property type="entry name" value="GST_NTER"/>
    <property type="match status" value="1"/>
</dbReference>
<dbReference type="Pfam" id="PF13409">
    <property type="entry name" value="GST_N_2"/>
    <property type="match status" value="1"/>
</dbReference>
<evidence type="ECO:0000313" key="3">
    <source>
        <dbReference type="Proteomes" id="UP000070444"/>
    </source>
</evidence>
<dbReference type="SUPFAM" id="SSF52833">
    <property type="entry name" value="Thioredoxin-like"/>
    <property type="match status" value="1"/>
</dbReference>
<accession>A0A137P1J9</accession>
<evidence type="ECO:0000259" key="1">
    <source>
        <dbReference type="PROSITE" id="PS50404"/>
    </source>
</evidence>
<keyword evidence="3" id="KW-1185">Reference proteome</keyword>
<sequence>MTQVYQLVSKSGGVNYSPFVIWSELFLLHKNIEYTTVPLTFLDISPTIKKLTDDKWDKVPTIKLSNGDIIFDSFEICSYLDEKYPENLIRRGSKAETTIFEFFKSLGQCTFKLIILDLEANMDAINSAHLRKSKETLYGMTLEEFAANPESNVTQFYQATQLLAPLLTSAPFFEGEEPGFCDYLVAGRIQPLRNINPKLYHKLIHENPNNGISEWARRVDELFGGYLKKMKSL</sequence>
<dbReference type="GO" id="GO:0005737">
    <property type="term" value="C:cytoplasm"/>
    <property type="evidence" value="ECO:0007669"/>
    <property type="project" value="TreeGrafter"/>
</dbReference>
<dbReference type="EMBL" id="KQ964555">
    <property type="protein sequence ID" value="KXN68930.1"/>
    <property type="molecule type" value="Genomic_DNA"/>
</dbReference>
<name>A0A137P1J9_CONC2</name>
<dbReference type="AlphaFoldDB" id="A0A137P1J9"/>
<dbReference type="PANTHER" id="PTHR43968">
    <property type="match status" value="1"/>
</dbReference>
<organism evidence="2 3">
    <name type="scientific">Conidiobolus coronatus (strain ATCC 28846 / CBS 209.66 / NRRL 28638)</name>
    <name type="common">Delacroixia coronata</name>
    <dbReference type="NCBI Taxonomy" id="796925"/>
    <lineage>
        <taxon>Eukaryota</taxon>
        <taxon>Fungi</taxon>
        <taxon>Fungi incertae sedis</taxon>
        <taxon>Zoopagomycota</taxon>
        <taxon>Entomophthoromycotina</taxon>
        <taxon>Entomophthoromycetes</taxon>
        <taxon>Entomophthorales</taxon>
        <taxon>Ancylistaceae</taxon>
        <taxon>Conidiobolus</taxon>
    </lineage>
</organism>
<dbReference type="InterPro" id="IPR036282">
    <property type="entry name" value="Glutathione-S-Trfase_C_sf"/>
</dbReference>
<dbReference type="SUPFAM" id="SSF47616">
    <property type="entry name" value="GST C-terminal domain-like"/>
    <property type="match status" value="1"/>
</dbReference>
<dbReference type="Pfam" id="PF22041">
    <property type="entry name" value="GST_C_7"/>
    <property type="match status" value="1"/>
</dbReference>
<evidence type="ECO:0000313" key="2">
    <source>
        <dbReference type="EMBL" id="KXN68930.1"/>
    </source>
</evidence>
<feature type="domain" description="GST N-terminal" evidence="1">
    <location>
        <begin position="7"/>
        <end position="88"/>
    </location>
</feature>
<dbReference type="Proteomes" id="UP000070444">
    <property type="component" value="Unassembled WGS sequence"/>
</dbReference>
<dbReference type="InterPro" id="IPR036249">
    <property type="entry name" value="Thioredoxin-like_sf"/>
</dbReference>
<protein>
    <recommendedName>
        <fullName evidence="1">GST N-terminal domain-containing protein</fullName>
    </recommendedName>
</protein>